<accession>A0ABU9XFI2</accession>
<dbReference type="Proteomes" id="UP001444625">
    <property type="component" value="Unassembled WGS sequence"/>
</dbReference>
<reference evidence="2 3" key="1">
    <citation type="submission" date="2024-05" db="EMBL/GenBank/DDBJ databases">
        <authorList>
            <person name="Haq I."/>
            <person name="Ullah Z."/>
            <person name="Ahmad R."/>
            <person name="Li M."/>
            <person name="Tong Y."/>
        </authorList>
    </citation>
    <scope>NUCLEOTIDE SEQUENCE [LARGE SCALE GENOMIC DNA]</scope>
    <source>
        <strain evidence="2 3">16A2E</strain>
    </source>
</reference>
<feature type="transmembrane region" description="Helical" evidence="1">
    <location>
        <begin position="12"/>
        <end position="32"/>
    </location>
</feature>
<proteinExistence type="predicted"/>
<evidence type="ECO:0000313" key="2">
    <source>
        <dbReference type="EMBL" id="MEN2767045.1"/>
    </source>
</evidence>
<sequence>MEFQGNNKYYTIMLIGGLIVAFLAFFIGSVTQGDDYQFFNAVLFALGGAAAGGFVGVPLVYMCRPIKKVIITDDELQLVESKKPKTTKLSDIQDIKVMRNGIIIRHTEGKLIISKMHGYPLDGIYNQLKQKISA</sequence>
<dbReference type="RefSeq" id="WP_345824507.1">
    <property type="nucleotide sequence ID" value="NZ_JBDIML010000002.1"/>
</dbReference>
<organism evidence="2 3">
    <name type="scientific">Ornithinibacillus xuwenensis</name>
    <dbReference type="NCBI Taxonomy" id="3144668"/>
    <lineage>
        <taxon>Bacteria</taxon>
        <taxon>Bacillati</taxon>
        <taxon>Bacillota</taxon>
        <taxon>Bacilli</taxon>
        <taxon>Bacillales</taxon>
        <taxon>Bacillaceae</taxon>
        <taxon>Ornithinibacillus</taxon>
    </lineage>
</organism>
<evidence type="ECO:0000256" key="1">
    <source>
        <dbReference type="SAM" id="Phobius"/>
    </source>
</evidence>
<protein>
    <submittedName>
        <fullName evidence="2">Uncharacterized protein</fullName>
    </submittedName>
</protein>
<name>A0ABU9XFI2_9BACI</name>
<keyword evidence="3" id="KW-1185">Reference proteome</keyword>
<keyword evidence="1" id="KW-0812">Transmembrane</keyword>
<gene>
    <name evidence="2" type="ORF">ABC228_07590</name>
</gene>
<keyword evidence="1" id="KW-1133">Transmembrane helix</keyword>
<feature type="transmembrane region" description="Helical" evidence="1">
    <location>
        <begin position="38"/>
        <end position="61"/>
    </location>
</feature>
<keyword evidence="1" id="KW-0472">Membrane</keyword>
<dbReference type="EMBL" id="JBDIML010000002">
    <property type="protein sequence ID" value="MEN2767045.1"/>
    <property type="molecule type" value="Genomic_DNA"/>
</dbReference>
<comment type="caution">
    <text evidence="2">The sequence shown here is derived from an EMBL/GenBank/DDBJ whole genome shotgun (WGS) entry which is preliminary data.</text>
</comment>
<evidence type="ECO:0000313" key="3">
    <source>
        <dbReference type="Proteomes" id="UP001444625"/>
    </source>
</evidence>